<reference evidence="1" key="1">
    <citation type="submission" date="2023-07" db="EMBL/GenBank/DDBJ databases">
        <title>Genomic Encyclopedia of Type Strains, Phase IV (KMG-IV): sequencing the most valuable type-strain genomes for metagenomic binning, comparative biology and taxonomic classification.</title>
        <authorList>
            <person name="Goeker M."/>
        </authorList>
    </citation>
    <scope>NUCLEOTIDE SEQUENCE [LARGE SCALE GENOMIC DNA]</scope>
    <source>
        <strain evidence="1">DSM 21204</strain>
    </source>
</reference>
<organism evidence="1 2">
    <name type="scientific">Mycoplasmoides fastidiosum</name>
    <dbReference type="NCBI Taxonomy" id="92758"/>
    <lineage>
        <taxon>Bacteria</taxon>
        <taxon>Bacillati</taxon>
        <taxon>Mycoplasmatota</taxon>
        <taxon>Mycoplasmoidales</taxon>
        <taxon>Mycoplasmoidaceae</taxon>
        <taxon>Mycoplasmoides</taxon>
    </lineage>
</organism>
<dbReference type="SUPFAM" id="SSF88659">
    <property type="entry name" value="Sigma3 and sigma4 domains of RNA polymerase sigma factors"/>
    <property type="match status" value="1"/>
</dbReference>
<accession>A0ABU0LYP4</accession>
<keyword evidence="1" id="KW-0804">Transcription</keyword>
<sequence length="210" mass="25322">MNYMKNYEMNHDEMLSNMIEEKQIGLCKKELKKLFILGSYYALHHINTNRYDAFINAYNHREVLSYVYLAFAYALKQFRWQENTSINSFRNYFFELIRFYTIAEFKLITHWKTASQYKHLEKDQSNFVTPAYEESNHLINVQKINTIKKMLVNLNPIYLKIIEGKLQGFSHKEIAKQNNVPPDFVRSSFQYIKKIVRKKYSTLKELERTI</sequence>
<evidence type="ECO:0000313" key="1">
    <source>
        <dbReference type="EMBL" id="MDQ0513829.1"/>
    </source>
</evidence>
<dbReference type="GO" id="GO:0000428">
    <property type="term" value="C:DNA-directed RNA polymerase complex"/>
    <property type="evidence" value="ECO:0007669"/>
    <property type="project" value="UniProtKB-KW"/>
</dbReference>
<evidence type="ECO:0000313" key="2">
    <source>
        <dbReference type="Proteomes" id="UP001240643"/>
    </source>
</evidence>
<dbReference type="Proteomes" id="UP001240643">
    <property type="component" value="Unassembled WGS sequence"/>
</dbReference>
<name>A0ABU0LYP4_9BACT</name>
<keyword evidence="2" id="KW-1185">Reference proteome</keyword>
<dbReference type="EMBL" id="JAUSWO010000001">
    <property type="protein sequence ID" value="MDQ0513829.1"/>
    <property type="molecule type" value="Genomic_DNA"/>
</dbReference>
<dbReference type="RefSeq" id="WP_256547474.1">
    <property type="nucleotide sequence ID" value="NZ_CP101809.1"/>
</dbReference>
<comment type="caution">
    <text evidence="1">The sequence shown here is derived from an EMBL/GenBank/DDBJ whole genome shotgun (WGS) entry which is preliminary data.</text>
</comment>
<gene>
    <name evidence="1" type="ORF">J2Z62_000267</name>
</gene>
<proteinExistence type="predicted"/>
<keyword evidence="1" id="KW-0240">DNA-directed RNA polymerase</keyword>
<protein>
    <submittedName>
        <fullName evidence="1">DNA-directed RNA polymerase specialized sigma24 family protein</fullName>
    </submittedName>
</protein>
<dbReference type="InterPro" id="IPR013324">
    <property type="entry name" value="RNA_pol_sigma_r3/r4-like"/>
</dbReference>